<comment type="caution">
    <text evidence="2">The sequence shown here is derived from an EMBL/GenBank/DDBJ whole genome shotgun (WGS) entry which is preliminary data.</text>
</comment>
<feature type="compositionally biased region" description="Basic and acidic residues" evidence="1">
    <location>
        <begin position="311"/>
        <end position="334"/>
    </location>
</feature>
<keyword evidence="3" id="KW-1185">Reference proteome</keyword>
<sequence>MAFIQDAEDFENLRDVSDFNNNNELPLMHDDFTAEDLIGNVDNVPAVEENALNEGNGLFEDNDYPSYGYSPSRHDSPLSPPGADLVMDDALSDVSINTDTSEVTKLKRHARKAFGMDTCPPFQLSSHAHLPDFPFSMDLREYLDHSPRTLRMLESTHAYVDYDLIHFKTDTVDEVYTRQTLHYEIAQALHRQTVAEETIREHGVTVLYAVNDAQITLLINHLREKCNSYSIHYDPANTLTVESMVKDHATDEFTVQTHKELKHAYYMREITDEVVVRAFKSLTASCIMFCVGRKVPREVGEMEQAEVEKARQEAEAAEKARQEAEALQKQKEAEQAAADIAAGRKPAATKTKRTTRKKQPEPVDEVKDLRDPKDRDWKFRPYQACAFFEYRVDRHGELTFDTDVYYYDLPFDELPTQPPSLVRDEAYMEVRKATTG</sequence>
<feature type="compositionally biased region" description="Basic and acidic residues" evidence="1">
    <location>
        <begin position="358"/>
        <end position="369"/>
    </location>
</feature>
<proteinExistence type="predicted"/>
<dbReference type="Proteomes" id="UP001305779">
    <property type="component" value="Unassembled WGS sequence"/>
</dbReference>
<accession>A0ABR0EMR2</accession>
<name>A0ABR0EMR2_ZASCE</name>
<protein>
    <submittedName>
        <fullName evidence="2">Uncharacterized protein</fullName>
    </submittedName>
</protein>
<feature type="region of interest" description="Disordered" evidence="1">
    <location>
        <begin position="54"/>
        <end position="79"/>
    </location>
</feature>
<gene>
    <name evidence="2" type="ORF">PRZ48_005928</name>
</gene>
<organism evidence="2 3">
    <name type="scientific">Zasmidium cellare</name>
    <name type="common">Wine cellar mold</name>
    <name type="synonym">Racodium cellare</name>
    <dbReference type="NCBI Taxonomy" id="395010"/>
    <lineage>
        <taxon>Eukaryota</taxon>
        <taxon>Fungi</taxon>
        <taxon>Dikarya</taxon>
        <taxon>Ascomycota</taxon>
        <taxon>Pezizomycotina</taxon>
        <taxon>Dothideomycetes</taxon>
        <taxon>Dothideomycetidae</taxon>
        <taxon>Mycosphaerellales</taxon>
        <taxon>Mycosphaerellaceae</taxon>
        <taxon>Zasmidium</taxon>
    </lineage>
</organism>
<feature type="region of interest" description="Disordered" evidence="1">
    <location>
        <begin position="311"/>
        <end position="369"/>
    </location>
</feature>
<feature type="compositionally biased region" description="Low complexity" evidence="1">
    <location>
        <begin position="335"/>
        <end position="349"/>
    </location>
</feature>
<reference evidence="2 3" key="1">
    <citation type="journal article" date="2023" name="G3 (Bethesda)">
        <title>A chromosome-level genome assembly of Zasmidium syzygii isolated from banana leaves.</title>
        <authorList>
            <person name="van Westerhoven A.C."/>
            <person name="Mehrabi R."/>
            <person name="Talebi R."/>
            <person name="Steentjes M.B.F."/>
            <person name="Corcolon B."/>
            <person name="Chong P.A."/>
            <person name="Kema G.H.J."/>
            <person name="Seidl M.F."/>
        </authorList>
    </citation>
    <scope>NUCLEOTIDE SEQUENCE [LARGE SCALE GENOMIC DNA]</scope>
    <source>
        <strain evidence="2 3">P124</strain>
    </source>
</reference>
<evidence type="ECO:0000313" key="2">
    <source>
        <dbReference type="EMBL" id="KAK4502503.1"/>
    </source>
</evidence>
<evidence type="ECO:0000313" key="3">
    <source>
        <dbReference type="Proteomes" id="UP001305779"/>
    </source>
</evidence>
<dbReference type="EMBL" id="JAXOVC010000004">
    <property type="protein sequence ID" value="KAK4502503.1"/>
    <property type="molecule type" value="Genomic_DNA"/>
</dbReference>
<evidence type="ECO:0000256" key="1">
    <source>
        <dbReference type="SAM" id="MobiDB-lite"/>
    </source>
</evidence>